<feature type="transmembrane region" description="Helical" evidence="2">
    <location>
        <begin position="116"/>
        <end position="140"/>
    </location>
</feature>
<protein>
    <submittedName>
        <fullName evidence="3">Uncharacterized protein</fullName>
    </submittedName>
</protein>
<comment type="caution">
    <text evidence="3">The sequence shown here is derived from an EMBL/GenBank/DDBJ whole genome shotgun (WGS) entry which is preliminary data.</text>
</comment>
<sequence length="298" mass="33745">MNKGIRLRRRLNSLSTALLANILNLLLILILKGILDVGVKSNGHYNMVYGVIELVVIVGFWIYFTYAAFKSSTDDDDNQVFGKYLLYSLLPTVIMAVLTTMIILKGHAGIRFLKVWNAFTFVVSPTLYLFLPFGALAVWFGSRVPFIAFMYICVGVIAAAQFIGYAFGAQSRKVSEAKDRKRKALEDKYMLEQQEKSEAGETAEPQAAQPKPGTPKAKTRHKRPDGNDPLSDVESPAVIETEAFSPITDEMIDKVLREERKKQREEHQQKRKSEHSKKSNDPKWVSTNQKDINKRTKK</sequence>
<feature type="region of interest" description="Disordered" evidence="1">
    <location>
        <begin position="194"/>
        <end position="298"/>
    </location>
</feature>
<keyword evidence="2" id="KW-0812">Transmembrane</keyword>
<keyword evidence="2" id="KW-0472">Membrane</keyword>
<keyword evidence="4" id="KW-1185">Reference proteome</keyword>
<accession>A0A7X2NGJ5</accession>
<feature type="transmembrane region" description="Helical" evidence="2">
    <location>
        <begin position="47"/>
        <end position="64"/>
    </location>
</feature>
<evidence type="ECO:0000256" key="1">
    <source>
        <dbReference type="SAM" id="MobiDB-lite"/>
    </source>
</evidence>
<dbReference type="EMBL" id="VUMO01000007">
    <property type="protein sequence ID" value="MSS20043.1"/>
    <property type="molecule type" value="Genomic_DNA"/>
</dbReference>
<dbReference type="RefSeq" id="WP_154576422.1">
    <property type="nucleotide sequence ID" value="NZ_VUMO01000007.1"/>
</dbReference>
<name>A0A7X2NGJ5_9FIRM</name>
<gene>
    <name evidence="3" type="ORF">FYJ52_06490</name>
</gene>
<feature type="transmembrane region" description="Helical" evidence="2">
    <location>
        <begin position="16"/>
        <end position="35"/>
    </location>
</feature>
<reference evidence="3 4" key="1">
    <citation type="submission" date="2019-08" db="EMBL/GenBank/DDBJ databases">
        <title>In-depth cultivation of the pig gut microbiome towards novel bacterial diversity and tailored functional studies.</title>
        <authorList>
            <person name="Wylensek D."/>
            <person name="Hitch T.C.A."/>
            <person name="Clavel T."/>
        </authorList>
    </citation>
    <scope>NUCLEOTIDE SEQUENCE [LARGE SCALE GENOMIC DNA]</scope>
    <source>
        <strain evidence="3 4">RF-744-FAT-4</strain>
    </source>
</reference>
<organism evidence="3 4">
    <name type="scientific">Pseudoramibacter porci</name>
    <dbReference type="NCBI Taxonomy" id="2606631"/>
    <lineage>
        <taxon>Bacteria</taxon>
        <taxon>Bacillati</taxon>
        <taxon>Bacillota</taxon>
        <taxon>Clostridia</taxon>
        <taxon>Eubacteriales</taxon>
        <taxon>Eubacteriaceae</taxon>
        <taxon>Pseudoramibacter</taxon>
    </lineage>
</organism>
<evidence type="ECO:0000313" key="3">
    <source>
        <dbReference type="EMBL" id="MSS20043.1"/>
    </source>
</evidence>
<dbReference type="AlphaFoldDB" id="A0A7X2NGJ5"/>
<keyword evidence="2" id="KW-1133">Transmembrane helix</keyword>
<proteinExistence type="predicted"/>
<feature type="transmembrane region" description="Helical" evidence="2">
    <location>
        <begin position="84"/>
        <end position="104"/>
    </location>
</feature>
<evidence type="ECO:0000256" key="2">
    <source>
        <dbReference type="SAM" id="Phobius"/>
    </source>
</evidence>
<dbReference type="Proteomes" id="UP000461754">
    <property type="component" value="Unassembled WGS sequence"/>
</dbReference>
<feature type="compositionally biased region" description="Basic and acidic residues" evidence="1">
    <location>
        <begin position="251"/>
        <end position="268"/>
    </location>
</feature>
<feature type="transmembrane region" description="Helical" evidence="2">
    <location>
        <begin position="146"/>
        <end position="168"/>
    </location>
</feature>
<evidence type="ECO:0000313" key="4">
    <source>
        <dbReference type="Proteomes" id="UP000461754"/>
    </source>
</evidence>